<evidence type="ECO:0000256" key="1">
    <source>
        <dbReference type="ARBA" id="ARBA00004613"/>
    </source>
</evidence>
<feature type="compositionally biased region" description="Polar residues" evidence="5">
    <location>
        <begin position="605"/>
        <end position="619"/>
    </location>
</feature>
<dbReference type="SUPFAM" id="SSF53474">
    <property type="entry name" value="alpha/beta-Hydrolases"/>
    <property type="match status" value="1"/>
</dbReference>
<proteinExistence type="inferred from homology"/>
<feature type="compositionally biased region" description="Polar residues" evidence="5">
    <location>
        <begin position="760"/>
        <end position="769"/>
    </location>
</feature>
<organism evidence="7 8">
    <name type="scientific">Nesidiocoris tenuis</name>
    <dbReference type="NCBI Taxonomy" id="355587"/>
    <lineage>
        <taxon>Eukaryota</taxon>
        <taxon>Metazoa</taxon>
        <taxon>Ecdysozoa</taxon>
        <taxon>Arthropoda</taxon>
        <taxon>Hexapoda</taxon>
        <taxon>Insecta</taxon>
        <taxon>Pterygota</taxon>
        <taxon>Neoptera</taxon>
        <taxon>Paraneoptera</taxon>
        <taxon>Hemiptera</taxon>
        <taxon>Heteroptera</taxon>
        <taxon>Panheteroptera</taxon>
        <taxon>Cimicomorpha</taxon>
        <taxon>Miridae</taxon>
        <taxon>Dicyphina</taxon>
        <taxon>Nesidiocoris</taxon>
    </lineage>
</organism>
<protein>
    <recommendedName>
        <fullName evidence="6">Lipase domain-containing protein</fullName>
    </recommendedName>
</protein>
<comment type="similarity">
    <text evidence="2 4">Belongs to the AB hydrolase superfamily. Lipase family.</text>
</comment>
<feature type="compositionally biased region" description="Basic and acidic residues" evidence="5">
    <location>
        <begin position="367"/>
        <end position="384"/>
    </location>
</feature>
<dbReference type="PANTHER" id="PTHR11610:SF173">
    <property type="entry name" value="LIPASE DOMAIN-CONTAINING PROTEIN-RELATED"/>
    <property type="match status" value="1"/>
</dbReference>
<reference evidence="7 8" key="1">
    <citation type="submission" date="2020-02" db="EMBL/GenBank/DDBJ databases">
        <authorList>
            <person name="Ferguson B K."/>
        </authorList>
    </citation>
    <scope>NUCLEOTIDE SEQUENCE [LARGE SCALE GENOMIC DNA]</scope>
</reference>
<accession>A0A6H5GAP4</accession>
<feature type="region of interest" description="Disordered" evidence="5">
    <location>
        <begin position="760"/>
        <end position="782"/>
    </location>
</feature>
<dbReference type="PANTHER" id="PTHR11610">
    <property type="entry name" value="LIPASE"/>
    <property type="match status" value="1"/>
</dbReference>
<feature type="region of interest" description="Disordered" evidence="5">
    <location>
        <begin position="930"/>
        <end position="964"/>
    </location>
</feature>
<dbReference type="GO" id="GO:0016298">
    <property type="term" value="F:lipase activity"/>
    <property type="evidence" value="ECO:0007669"/>
    <property type="project" value="InterPro"/>
</dbReference>
<comment type="subcellular location">
    <subcellularLocation>
        <location evidence="1">Secreted</location>
    </subcellularLocation>
</comment>
<name>A0A6H5GAP4_9HEMI</name>
<feature type="region of interest" description="Disordered" evidence="5">
    <location>
        <begin position="716"/>
        <end position="743"/>
    </location>
</feature>
<evidence type="ECO:0000256" key="3">
    <source>
        <dbReference type="ARBA" id="ARBA00022525"/>
    </source>
</evidence>
<dbReference type="Proteomes" id="UP000479000">
    <property type="component" value="Unassembled WGS sequence"/>
</dbReference>
<dbReference type="EMBL" id="CADCXU010009028">
    <property type="protein sequence ID" value="CAA9999637.1"/>
    <property type="molecule type" value="Genomic_DNA"/>
</dbReference>
<evidence type="ECO:0000313" key="8">
    <source>
        <dbReference type="Proteomes" id="UP000479000"/>
    </source>
</evidence>
<dbReference type="GO" id="GO:0005615">
    <property type="term" value="C:extracellular space"/>
    <property type="evidence" value="ECO:0007669"/>
    <property type="project" value="TreeGrafter"/>
</dbReference>
<feature type="region of interest" description="Disordered" evidence="5">
    <location>
        <begin position="350"/>
        <end position="384"/>
    </location>
</feature>
<sequence>MAELPCSARRTNQNFLKVSHLNASPSKFEVQNSHSNVDFSINLRGLGRITALDPAGPYFHNMPSYVRLDPTDAQFVDAIHTDVAANVMMALQSHQRLSLSRLSKARQKKTLLMLNTAEIAARVSFDVDRISCPDTFEDSDSQESIIFEEFDSPVSDGSERGAYSDKTREEEECLSKFPSLDPKLKPDPCKDLLVKFINLGLTINEREIPKTPFLLCNAENEKSSVTSDETRTLSVDARRSKMTALRRQRKRKGSVNTIVRLFDLVQPKEVHVPDVDTRSISLETGEPSKDDPPEATACSQSEMEVVSTIKTMLKSLLSHNAPIVHTFETNETETDLTRLENVESTTNSWCADHSSLQISSDSSSEQMPRRQSRDVETPSGDDRIPLLKKQGLLNHLRKLAGPGSQSSPMMMMMMIVMRVGISEAPSVLTILTTNSDARVLKIARTKTILRNLRQFRRNRVSSILKKTDDQRSNQQKVQAAPMRKLLIGKPQPPNLPKKLLWVTPSNMKYILSRPNQPSPENREASPVWKFIPISAPPPQQPNAKTATPRPVAICPKTVTFNPRIATPSVDPPDLQKAAPRITTPVVNMPDHHKVTPRTRLPAGSDDSTSSPEPSVSDDSYQSKHHTPESTPRKPTFGAISHKITATTKTKIVESNSTPLKGVRDCLREIADRVEDPRIAKMPKDLACTRVTQSQCRVYNLNGTEIDLSFYDGRGLADQSDESEMTDPLAPALDAPPQRLKTPPRRANTWRRYTHPRIPWVSSTSATSVPSRPAATETCGPTWIPSIGATRRNQCGNHGRNTCPTIRPIRPLDRTCAIERSGAHASIARLPAETNQNSSSINASAESSFLQHQHLRVIKARVTSTLQQHQRSSSIDASTASALQNHQCSDRHPSRFRRETIPGDFGSTAGDVGTLLTLPLRLSSRPVDADRRPFCEDRSGFSPAPPYRHSGSTSEWDLACGGNLD</sequence>
<dbReference type="InterPro" id="IPR000734">
    <property type="entry name" value="TAG_lipase"/>
</dbReference>
<evidence type="ECO:0000259" key="6">
    <source>
        <dbReference type="Pfam" id="PF00151"/>
    </source>
</evidence>
<dbReference type="OrthoDB" id="199913at2759"/>
<dbReference type="AlphaFoldDB" id="A0A6H5GAP4"/>
<dbReference type="Gene3D" id="3.40.50.1820">
    <property type="entry name" value="alpha/beta hydrolase"/>
    <property type="match status" value="1"/>
</dbReference>
<keyword evidence="3" id="KW-0964">Secreted</keyword>
<dbReference type="InterPro" id="IPR013818">
    <property type="entry name" value="Lipase"/>
</dbReference>
<dbReference type="InterPro" id="IPR029058">
    <property type="entry name" value="AB_hydrolase_fold"/>
</dbReference>
<feature type="compositionally biased region" description="Low complexity" evidence="5">
    <location>
        <begin position="726"/>
        <end position="736"/>
    </location>
</feature>
<evidence type="ECO:0000256" key="2">
    <source>
        <dbReference type="ARBA" id="ARBA00010701"/>
    </source>
</evidence>
<feature type="region of interest" description="Disordered" evidence="5">
    <location>
        <begin position="562"/>
        <end position="638"/>
    </location>
</feature>
<feature type="region of interest" description="Disordered" evidence="5">
    <location>
        <begin position="275"/>
        <end position="299"/>
    </location>
</feature>
<keyword evidence="8" id="KW-1185">Reference proteome</keyword>
<dbReference type="GO" id="GO:0016042">
    <property type="term" value="P:lipid catabolic process"/>
    <property type="evidence" value="ECO:0007669"/>
    <property type="project" value="TreeGrafter"/>
</dbReference>
<feature type="compositionally biased region" description="Low complexity" evidence="5">
    <location>
        <begin position="354"/>
        <end position="364"/>
    </location>
</feature>
<feature type="domain" description="Lipase" evidence="6">
    <location>
        <begin position="45"/>
        <end position="91"/>
    </location>
</feature>
<dbReference type="Pfam" id="PF00151">
    <property type="entry name" value="Lipase"/>
    <property type="match status" value="1"/>
</dbReference>
<feature type="region of interest" description="Disordered" evidence="5">
    <location>
        <begin position="868"/>
        <end position="895"/>
    </location>
</feature>
<evidence type="ECO:0000256" key="4">
    <source>
        <dbReference type="RuleBase" id="RU004262"/>
    </source>
</evidence>
<feature type="compositionally biased region" description="Polar residues" evidence="5">
    <location>
        <begin position="868"/>
        <end position="886"/>
    </location>
</feature>
<evidence type="ECO:0000256" key="5">
    <source>
        <dbReference type="SAM" id="MobiDB-lite"/>
    </source>
</evidence>
<gene>
    <name evidence="7" type="ORF">NTEN_LOCUS5920</name>
</gene>
<evidence type="ECO:0000313" key="7">
    <source>
        <dbReference type="EMBL" id="CAA9999637.1"/>
    </source>
</evidence>